<organism evidence="1 2">
    <name type="scientific">Salmonella enteritidis (strain 2009K0958)</name>
    <dbReference type="NCBI Taxonomy" id="1192586"/>
    <lineage>
        <taxon>Bacteria</taxon>
        <taxon>Pseudomonadati</taxon>
        <taxon>Pseudomonadota</taxon>
        <taxon>Gammaproteobacteria</taxon>
        <taxon>Enterobacterales</taxon>
        <taxon>Enterobacteriaceae</taxon>
        <taxon>Salmonella</taxon>
    </lineage>
</organism>
<dbReference type="EMBL" id="ATFT01000006">
    <property type="protein sequence ID" value="EPI76543.1"/>
    <property type="molecule type" value="Genomic_DNA"/>
</dbReference>
<dbReference type="AlphaFoldDB" id="A0A656IQ08"/>
<dbReference type="Proteomes" id="UP000014535">
    <property type="component" value="Unassembled WGS sequence"/>
</dbReference>
<evidence type="ECO:0000313" key="1">
    <source>
        <dbReference type="EMBL" id="EPI76543.1"/>
    </source>
</evidence>
<gene>
    <name evidence="1" type="ORF">A673_00230</name>
</gene>
<accession>A0A656IQ08</accession>
<name>A0A656IQ08_SALE2</name>
<sequence>MCLVSILVFDFYLPVVFLFVITDDDIESLWKINKGGCDMSSVPYHSNNSVMPVRVTIYEAVNIIKKQANEEITASEIWRYALYGHPTLSIYFQSPVIFRRIKTRKNKIFLMKGKDDPVNRLCYLNSDIIL</sequence>
<comment type="caution">
    <text evidence="1">The sequence shown here is derived from an EMBL/GenBank/DDBJ whole genome shotgun (WGS) entry which is preliminary data.</text>
</comment>
<evidence type="ECO:0000313" key="2">
    <source>
        <dbReference type="Proteomes" id="UP000014535"/>
    </source>
</evidence>
<reference evidence="1 2" key="1">
    <citation type="submission" date="2013-04" db="EMBL/GenBank/DDBJ databases">
        <authorList>
            <person name="McClelland M."/>
            <person name="Porwollik S."/>
            <person name="Desai P."/>
            <person name="Cheng P."/>
            <person name="Wollam A."/>
            <person name="Pepin K."/>
            <person name="Palsikar V.B."/>
            <person name="Fulton L."/>
            <person name="Fulton R."/>
            <person name="Delehaunty K."/>
            <person name="Fronick C."/>
            <person name="Godfrey J."/>
            <person name="Waligorski J."/>
            <person name="Appelbaum E."/>
            <person name="Tomlinson C."/>
            <person name="Warren W."/>
            <person name="Sodergren E."/>
            <person name="Weinstock G."/>
            <person name="Wilson R.K."/>
        </authorList>
    </citation>
    <scope>NUCLEOTIDE SEQUENCE [LARGE SCALE GENOMIC DNA]</scope>
    <source>
        <strain evidence="1 2">2009K0958</strain>
    </source>
</reference>
<proteinExistence type="predicted"/>
<protein>
    <submittedName>
        <fullName evidence="1">Uncharacterized protein</fullName>
    </submittedName>
</protein>